<proteinExistence type="inferred from homology"/>
<dbReference type="GO" id="GO:0016020">
    <property type="term" value="C:membrane"/>
    <property type="evidence" value="ECO:0007669"/>
    <property type="project" value="UniProtKB-SubCell"/>
</dbReference>
<evidence type="ECO:0000256" key="4">
    <source>
        <dbReference type="ARBA" id="ARBA00022801"/>
    </source>
</evidence>
<dbReference type="EMBL" id="BONK01000004">
    <property type="protein sequence ID" value="GIG20738.1"/>
    <property type="molecule type" value="Genomic_DNA"/>
</dbReference>
<gene>
    <name evidence="9" type="ORF">Cch01nite_14620</name>
</gene>
<keyword evidence="3 7" id="KW-0812">Transmembrane</keyword>
<dbReference type="AlphaFoldDB" id="A0A919TZD2"/>
<dbReference type="PANTHER" id="PTHR43731:SF14">
    <property type="entry name" value="PRESENILIN-ASSOCIATED RHOMBOID-LIKE PROTEIN, MITOCHONDRIAL"/>
    <property type="match status" value="1"/>
</dbReference>
<feature type="transmembrane region" description="Helical" evidence="7">
    <location>
        <begin position="178"/>
        <end position="196"/>
    </location>
</feature>
<feature type="transmembrane region" description="Helical" evidence="7">
    <location>
        <begin position="149"/>
        <end position="171"/>
    </location>
</feature>
<protein>
    <recommendedName>
        <fullName evidence="8">Peptidase S54 rhomboid domain-containing protein</fullName>
    </recommendedName>
</protein>
<dbReference type="InterPro" id="IPR022764">
    <property type="entry name" value="Peptidase_S54_rhomboid_dom"/>
</dbReference>
<dbReference type="Pfam" id="PF01694">
    <property type="entry name" value="Rhomboid"/>
    <property type="match status" value="1"/>
</dbReference>
<keyword evidence="4" id="KW-0378">Hydrolase</keyword>
<comment type="caution">
    <text evidence="9">The sequence shown here is derived from an EMBL/GenBank/DDBJ whole genome shotgun (WGS) entry which is preliminary data.</text>
</comment>
<feature type="transmembrane region" description="Helical" evidence="7">
    <location>
        <begin position="85"/>
        <end position="112"/>
    </location>
</feature>
<feature type="domain" description="Peptidase S54 rhomboid" evidence="8">
    <location>
        <begin position="81"/>
        <end position="217"/>
    </location>
</feature>
<keyword evidence="10" id="KW-1185">Reference proteome</keyword>
<evidence type="ECO:0000256" key="2">
    <source>
        <dbReference type="ARBA" id="ARBA00009045"/>
    </source>
</evidence>
<comment type="similarity">
    <text evidence="2">Belongs to the peptidase S54 family.</text>
</comment>
<name>A0A919TZD2_9CELL</name>
<dbReference type="GO" id="GO:0004252">
    <property type="term" value="F:serine-type endopeptidase activity"/>
    <property type="evidence" value="ECO:0007669"/>
    <property type="project" value="InterPro"/>
</dbReference>
<dbReference type="PANTHER" id="PTHR43731">
    <property type="entry name" value="RHOMBOID PROTEASE"/>
    <property type="match status" value="1"/>
</dbReference>
<keyword evidence="6 7" id="KW-0472">Membrane</keyword>
<evidence type="ECO:0000313" key="10">
    <source>
        <dbReference type="Proteomes" id="UP000632740"/>
    </source>
</evidence>
<feature type="transmembrane region" description="Helical" evidence="7">
    <location>
        <begin position="46"/>
        <end position="65"/>
    </location>
</feature>
<feature type="transmembrane region" description="Helical" evidence="7">
    <location>
        <begin position="202"/>
        <end position="220"/>
    </location>
</feature>
<reference evidence="9" key="1">
    <citation type="submission" date="2021-01" db="EMBL/GenBank/DDBJ databases">
        <title>Whole genome shotgun sequence of Cellulomonas chitinilytica NBRC 110799.</title>
        <authorList>
            <person name="Komaki H."/>
            <person name="Tamura T."/>
        </authorList>
    </citation>
    <scope>NUCLEOTIDE SEQUENCE</scope>
    <source>
        <strain evidence="9">NBRC 110799</strain>
    </source>
</reference>
<accession>A0A919TZD2</accession>
<evidence type="ECO:0000259" key="8">
    <source>
        <dbReference type="Pfam" id="PF01694"/>
    </source>
</evidence>
<feature type="transmembrane region" description="Helical" evidence="7">
    <location>
        <begin position="124"/>
        <end position="143"/>
    </location>
</feature>
<keyword evidence="5 7" id="KW-1133">Transmembrane helix</keyword>
<dbReference type="Proteomes" id="UP000632740">
    <property type="component" value="Unassembled WGS sequence"/>
</dbReference>
<comment type="subcellular location">
    <subcellularLocation>
        <location evidence="1">Membrane</location>
        <topology evidence="1">Multi-pass membrane protein</topology>
    </subcellularLocation>
</comment>
<evidence type="ECO:0000313" key="9">
    <source>
        <dbReference type="EMBL" id="GIG20738.1"/>
    </source>
</evidence>
<evidence type="ECO:0000256" key="5">
    <source>
        <dbReference type="ARBA" id="ARBA00022989"/>
    </source>
</evidence>
<sequence length="254" mass="26232">MCPDCQRQAAVGVQCVDCVNQAARSTATSPAGRTPLGGRRQTGPPVVTIGIIAVCVVSFVLQLAVPGWTRQWLFAPVIGADEPWRFLTAAFLHSPGGYLHIIANMIALWMVGPFLETALGRARYLTLYLLSAVAGSVSCLLLAEPLGTWGVAVVGASGAVFGLFGAVLVVLRRLQGNAAGILGVIVLNVVIGFVVPGIAWQAHLGGLVVGALLGAAYAYAPPARRAVTAWLAPALVGGAMLLATVSVYATYGFL</sequence>
<dbReference type="SUPFAM" id="SSF144091">
    <property type="entry name" value="Rhomboid-like"/>
    <property type="match status" value="1"/>
</dbReference>
<evidence type="ECO:0000256" key="3">
    <source>
        <dbReference type="ARBA" id="ARBA00022692"/>
    </source>
</evidence>
<feature type="transmembrane region" description="Helical" evidence="7">
    <location>
        <begin position="227"/>
        <end position="251"/>
    </location>
</feature>
<evidence type="ECO:0000256" key="7">
    <source>
        <dbReference type="SAM" id="Phobius"/>
    </source>
</evidence>
<dbReference type="InterPro" id="IPR035952">
    <property type="entry name" value="Rhomboid-like_sf"/>
</dbReference>
<evidence type="ECO:0000256" key="1">
    <source>
        <dbReference type="ARBA" id="ARBA00004141"/>
    </source>
</evidence>
<dbReference type="Gene3D" id="1.20.1540.10">
    <property type="entry name" value="Rhomboid-like"/>
    <property type="match status" value="1"/>
</dbReference>
<organism evidence="9 10">
    <name type="scientific">Cellulomonas chitinilytica</name>
    <dbReference type="NCBI Taxonomy" id="398759"/>
    <lineage>
        <taxon>Bacteria</taxon>
        <taxon>Bacillati</taxon>
        <taxon>Actinomycetota</taxon>
        <taxon>Actinomycetes</taxon>
        <taxon>Micrococcales</taxon>
        <taxon>Cellulomonadaceae</taxon>
        <taxon>Cellulomonas</taxon>
    </lineage>
</organism>
<dbReference type="InterPro" id="IPR050925">
    <property type="entry name" value="Rhomboid_protease_S54"/>
</dbReference>
<evidence type="ECO:0000256" key="6">
    <source>
        <dbReference type="ARBA" id="ARBA00023136"/>
    </source>
</evidence>